<gene>
    <name evidence="3" type="primary">LOC105002427</name>
</gene>
<sequence length="269" mass="29434">MQLRKKRRRTILTNHADITSVVPEDRLYPDRREGCQRPKSGLKPLPLGRHTSTRKTHGLPPPPVTNPTTGRKATGKEGLRPARLITRGPGSSACTWILKGRKGPRCPQPSTSFPPLPHPRPRLEPPPREPETRGPQFITPAPDLALNRVCPAPSDHTAAFLLGVLGLYLKQNSRPRSTMASAQLPDPAQNQPPPLNAPPFSSPRLRGLRRVLARLVELRGSESCGRARRTPPRGGALTAATVEGLPPGRQRGATATFIVRERRERSLVG</sequence>
<dbReference type="KEGG" id="bbis:105002427"/>
<dbReference type="RefSeq" id="XP_010857328.1">
    <property type="nucleotide sequence ID" value="XM_010859026.1"/>
</dbReference>
<dbReference type="AlphaFoldDB" id="A0A6P3ISM4"/>
<organism evidence="2 3">
    <name type="scientific">Bison bison bison</name>
    <name type="common">North American plains bison</name>
    <dbReference type="NCBI Taxonomy" id="43346"/>
    <lineage>
        <taxon>Eukaryota</taxon>
        <taxon>Metazoa</taxon>
        <taxon>Chordata</taxon>
        <taxon>Craniata</taxon>
        <taxon>Vertebrata</taxon>
        <taxon>Euteleostomi</taxon>
        <taxon>Mammalia</taxon>
        <taxon>Eutheria</taxon>
        <taxon>Laurasiatheria</taxon>
        <taxon>Artiodactyla</taxon>
        <taxon>Ruminantia</taxon>
        <taxon>Pecora</taxon>
        <taxon>Bovidae</taxon>
        <taxon>Bovinae</taxon>
        <taxon>Bison</taxon>
    </lineage>
</organism>
<feature type="region of interest" description="Disordered" evidence="1">
    <location>
        <begin position="223"/>
        <end position="251"/>
    </location>
</feature>
<evidence type="ECO:0000256" key="1">
    <source>
        <dbReference type="SAM" id="MobiDB-lite"/>
    </source>
</evidence>
<dbReference type="GeneID" id="105002427"/>
<keyword evidence="2" id="KW-1185">Reference proteome</keyword>
<feature type="compositionally biased region" description="Basic and acidic residues" evidence="1">
    <location>
        <begin position="121"/>
        <end position="132"/>
    </location>
</feature>
<name>A0A6P3ISM4_BISBB</name>
<feature type="region of interest" description="Disordered" evidence="1">
    <location>
        <begin position="176"/>
        <end position="204"/>
    </location>
</feature>
<feature type="region of interest" description="Disordered" evidence="1">
    <location>
        <begin position="29"/>
        <end position="136"/>
    </location>
</feature>
<feature type="compositionally biased region" description="Pro residues" evidence="1">
    <location>
        <begin position="190"/>
        <end position="201"/>
    </location>
</feature>
<protein>
    <submittedName>
        <fullName evidence="3">Uncharacterized protein LOC105002427</fullName>
    </submittedName>
</protein>
<reference evidence="3" key="1">
    <citation type="submission" date="2025-08" db="UniProtKB">
        <authorList>
            <consortium name="RefSeq"/>
        </authorList>
    </citation>
    <scope>IDENTIFICATION</scope>
    <source>
        <tissue evidence="3">Blood</tissue>
    </source>
</reference>
<evidence type="ECO:0000313" key="3">
    <source>
        <dbReference type="RefSeq" id="XP_010857328.1"/>
    </source>
</evidence>
<evidence type="ECO:0000313" key="2">
    <source>
        <dbReference type="Proteomes" id="UP000515208"/>
    </source>
</evidence>
<proteinExistence type="predicted"/>
<dbReference type="Proteomes" id="UP000515208">
    <property type="component" value="Unplaced"/>
</dbReference>
<accession>A0A6P3ISM4</accession>